<reference evidence="3 4" key="1">
    <citation type="submission" date="2016-10" db="EMBL/GenBank/DDBJ databases">
        <authorList>
            <person name="Cai Z."/>
        </authorList>
    </citation>
    <scope>NUCLEOTIDE SEQUENCE [LARGE SCALE GENOMIC DNA]</scope>
</reference>
<dbReference type="EMBL" id="FNXT01001196">
    <property type="protein sequence ID" value="SZX73678.1"/>
    <property type="molecule type" value="Genomic_DNA"/>
</dbReference>
<evidence type="ECO:0000256" key="2">
    <source>
        <dbReference type="SAM" id="MobiDB-lite"/>
    </source>
</evidence>
<dbReference type="AlphaFoldDB" id="A0A383W7S1"/>
<accession>A0A383W7S1</accession>
<dbReference type="Proteomes" id="UP000256970">
    <property type="component" value="Unassembled WGS sequence"/>
</dbReference>
<evidence type="ECO:0000256" key="1">
    <source>
        <dbReference type="SAM" id="Coils"/>
    </source>
</evidence>
<keyword evidence="1" id="KW-0175">Coiled coil</keyword>
<gene>
    <name evidence="3" type="ORF">BQ4739_LOCUS13931</name>
</gene>
<name>A0A383W7S1_TETOB</name>
<proteinExistence type="predicted"/>
<sequence length="149" mass="16275">MLTHGPHRCLVASQCSPSLRPCKSAQLTRGPAAARTTQLRATTDRKVDKQLELEACIAAKSEQLRALESKVQALEALQERQLKAAAALKQLRMTEAKAKTAQLEEQEQWIQQSWAYKDVSSGGHSWTAAAQLPGGMPSVRHRNASSSKS</sequence>
<organism evidence="3 4">
    <name type="scientific">Tetradesmus obliquus</name>
    <name type="common">Green alga</name>
    <name type="synonym">Acutodesmus obliquus</name>
    <dbReference type="NCBI Taxonomy" id="3088"/>
    <lineage>
        <taxon>Eukaryota</taxon>
        <taxon>Viridiplantae</taxon>
        <taxon>Chlorophyta</taxon>
        <taxon>core chlorophytes</taxon>
        <taxon>Chlorophyceae</taxon>
        <taxon>CS clade</taxon>
        <taxon>Sphaeropleales</taxon>
        <taxon>Scenedesmaceae</taxon>
        <taxon>Tetradesmus</taxon>
    </lineage>
</organism>
<evidence type="ECO:0000313" key="4">
    <source>
        <dbReference type="Proteomes" id="UP000256970"/>
    </source>
</evidence>
<feature type="coiled-coil region" evidence="1">
    <location>
        <begin position="57"/>
        <end position="106"/>
    </location>
</feature>
<evidence type="ECO:0000313" key="3">
    <source>
        <dbReference type="EMBL" id="SZX73678.1"/>
    </source>
</evidence>
<feature type="region of interest" description="Disordered" evidence="2">
    <location>
        <begin position="125"/>
        <end position="149"/>
    </location>
</feature>
<keyword evidence="4" id="KW-1185">Reference proteome</keyword>
<protein>
    <submittedName>
        <fullName evidence="3">Uncharacterized protein</fullName>
    </submittedName>
</protein>